<organism evidence="3 4">
    <name type="scientific">Cudoniella acicularis</name>
    <dbReference type="NCBI Taxonomy" id="354080"/>
    <lineage>
        <taxon>Eukaryota</taxon>
        <taxon>Fungi</taxon>
        <taxon>Dikarya</taxon>
        <taxon>Ascomycota</taxon>
        <taxon>Pezizomycotina</taxon>
        <taxon>Leotiomycetes</taxon>
        <taxon>Helotiales</taxon>
        <taxon>Tricladiaceae</taxon>
        <taxon>Cudoniella</taxon>
    </lineage>
</organism>
<dbReference type="AlphaFoldDB" id="A0A8H4RMX9"/>
<comment type="caution">
    <text evidence="3">The sequence shown here is derived from an EMBL/GenBank/DDBJ whole genome shotgun (WGS) entry which is preliminary data.</text>
</comment>
<evidence type="ECO:0000256" key="1">
    <source>
        <dbReference type="SAM" id="MobiDB-lite"/>
    </source>
</evidence>
<evidence type="ECO:0000256" key="2">
    <source>
        <dbReference type="SAM" id="SignalP"/>
    </source>
</evidence>
<dbReference type="OrthoDB" id="4121208at2759"/>
<feature type="region of interest" description="Disordered" evidence="1">
    <location>
        <begin position="32"/>
        <end position="53"/>
    </location>
</feature>
<feature type="chain" id="PRO_5034270898" evidence="2">
    <location>
        <begin position="24"/>
        <end position="375"/>
    </location>
</feature>
<keyword evidence="2" id="KW-0732">Signal</keyword>
<keyword evidence="4" id="KW-1185">Reference proteome</keyword>
<dbReference type="EMBL" id="JAAMPI010000342">
    <property type="protein sequence ID" value="KAF4632498.1"/>
    <property type="molecule type" value="Genomic_DNA"/>
</dbReference>
<gene>
    <name evidence="3" type="ORF">G7Y89_g5621</name>
</gene>
<sequence length="375" mass="40280">MFRSLLFSISVLIWTLCVLPIQGSWFPHTCHSTKRPRSPDKGSLRNVQGVERDLSSSVDSSSYYMVITTTIPTYEICSRNTIESNTTSCSTAFTTITTTCSIVLEGLFTAITVSDCDQIITFSSQNDYSITTTTGNPTPTPALKNRDASIQSPSPTTYIQDIVSYYLAPWQSLAAQALPPNITVLICKNDNTDTQMCETIHEVWVVVASELAVTQTSTLLVSTSLVLPGILLPGANNSPLSLSPGNFNISTELTYTTQSTYTTTSTSIIGAEFRAAEAFAPNPNPLTSTTTRTTTVTLTGKATTVTRTLKYASVFQTQVPQGGEEGHDAVGATPDQILTFTESDGSDGLTTIITTYSTVTITSTVDVRSAEQSTI</sequence>
<evidence type="ECO:0000313" key="3">
    <source>
        <dbReference type="EMBL" id="KAF4632498.1"/>
    </source>
</evidence>
<name>A0A8H4RMX9_9HELO</name>
<reference evidence="3 4" key="1">
    <citation type="submission" date="2020-03" db="EMBL/GenBank/DDBJ databases">
        <title>Draft Genome Sequence of Cudoniella acicularis.</title>
        <authorList>
            <person name="Buettner E."/>
            <person name="Kellner H."/>
        </authorList>
    </citation>
    <scope>NUCLEOTIDE SEQUENCE [LARGE SCALE GENOMIC DNA]</scope>
    <source>
        <strain evidence="3 4">DSM 108380</strain>
    </source>
</reference>
<feature type="region of interest" description="Disordered" evidence="1">
    <location>
        <begin position="131"/>
        <end position="151"/>
    </location>
</feature>
<protein>
    <submittedName>
        <fullName evidence="3">Uncharacterized protein</fullName>
    </submittedName>
</protein>
<evidence type="ECO:0000313" key="4">
    <source>
        <dbReference type="Proteomes" id="UP000566819"/>
    </source>
</evidence>
<proteinExistence type="predicted"/>
<dbReference type="Proteomes" id="UP000566819">
    <property type="component" value="Unassembled WGS sequence"/>
</dbReference>
<accession>A0A8H4RMX9</accession>
<feature type="signal peptide" evidence="2">
    <location>
        <begin position="1"/>
        <end position="23"/>
    </location>
</feature>